<evidence type="ECO:0000313" key="4">
    <source>
        <dbReference type="Proteomes" id="UP000255515"/>
    </source>
</evidence>
<dbReference type="InterPro" id="IPR011250">
    <property type="entry name" value="OMP/PagP_B-barrel"/>
</dbReference>
<accession>A0A380ZZ50</accession>
<dbReference type="AlphaFoldDB" id="A0A380ZZ50"/>
<dbReference type="Proteomes" id="UP000270205">
    <property type="component" value="Unassembled WGS sequence"/>
</dbReference>
<gene>
    <name evidence="2" type="ORF">NCTC11661_01986</name>
    <name evidence="3" type="ORF">NCTC12929_00261</name>
</gene>
<evidence type="ECO:0000313" key="2">
    <source>
        <dbReference type="EMBL" id="SUV52840.1"/>
    </source>
</evidence>
<dbReference type="InterPro" id="IPR025665">
    <property type="entry name" value="Beta-barrel_OMP_2"/>
</dbReference>
<proteinExistence type="predicted"/>
<feature type="domain" description="Outer membrane protein beta-barrel" evidence="1">
    <location>
        <begin position="20"/>
        <end position="180"/>
    </location>
</feature>
<protein>
    <recommendedName>
        <fullName evidence="1">Outer membrane protein beta-barrel domain-containing protein</fullName>
    </recommendedName>
</protein>
<evidence type="ECO:0000259" key="1">
    <source>
        <dbReference type="Pfam" id="PF13568"/>
    </source>
</evidence>
<reference evidence="3 5" key="2">
    <citation type="submission" date="2018-11" db="EMBL/GenBank/DDBJ databases">
        <authorList>
            <consortium name="Pathogen Informatics"/>
        </authorList>
    </citation>
    <scope>NUCLEOTIDE SEQUENCE [LARGE SCALE GENOMIC DNA]</scope>
    <source>
        <strain evidence="3 5">NCTC12929</strain>
    </source>
</reference>
<organism evidence="2 4">
    <name type="scientific">Bergeyella zoohelcum</name>
    <dbReference type="NCBI Taxonomy" id="1015"/>
    <lineage>
        <taxon>Bacteria</taxon>
        <taxon>Pseudomonadati</taxon>
        <taxon>Bacteroidota</taxon>
        <taxon>Flavobacteriia</taxon>
        <taxon>Flavobacteriales</taxon>
        <taxon>Weeksellaceae</taxon>
        <taxon>Bergeyella</taxon>
    </lineage>
</organism>
<reference evidence="2 4" key="1">
    <citation type="submission" date="2018-06" db="EMBL/GenBank/DDBJ databases">
        <authorList>
            <consortium name="Pathogen Informatics"/>
            <person name="Doyle S."/>
        </authorList>
    </citation>
    <scope>NUCLEOTIDE SEQUENCE [LARGE SCALE GENOMIC DNA]</scope>
    <source>
        <strain evidence="2 4">NCTC11661</strain>
    </source>
</reference>
<dbReference type="RefSeq" id="WP_002662992.1">
    <property type="nucleotide sequence ID" value="NZ_JAXFPJ010000010.1"/>
</dbReference>
<evidence type="ECO:0000313" key="3">
    <source>
        <dbReference type="EMBL" id="VDH02806.1"/>
    </source>
</evidence>
<dbReference type="SUPFAM" id="SSF56925">
    <property type="entry name" value="OMPA-like"/>
    <property type="match status" value="1"/>
</dbReference>
<evidence type="ECO:0000313" key="5">
    <source>
        <dbReference type="Proteomes" id="UP000270205"/>
    </source>
</evidence>
<dbReference type="EMBL" id="UFTJ01000003">
    <property type="protein sequence ID" value="SUV52840.1"/>
    <property type="molecule type" value="Genomic_DNA"/>
</dbReference>
<dbReference type="Proteomes" id="UP000255515">
    <property type="component" value="Unassembled WGS sequence"/>
</dbReference>
<name>A0A380ZZ50_9FLAO</name>
<sequence>MKKIFLGMAIAAGSMAFGQQFGVKAGGNFSNLSADGSISESKGKMGYYAGVFMNLPVAENFSIQPEVLYNNVGSKTTYQFTQSIKGESNLSLNYITVPVMIQYNFVPEFYMEAGPEVNFLVNAKSTTKLDTSSSGASLVKELNKDNFNAVNFGMGIGAGFNITPNFGINAKYVAGFNDITKTGEGKNKVNNIQFGASFKF</sequence>
<dbReference type="EMBL" id="UYIV01000001">
    <property type="protein sequence ID" value="VDH02806.1"/>
    <property type="molecule type" value="Genomic_DNA"/>
</dbReference>
<dbReference type="Pfam" id="PF13568">
    <property type="entry name" value="OMP_b-brl_2"/>
    <property type="match status" value="1"/>
</dbReference>